<evidence type="ECO:0000256" key="8">
    <source>
        <dbReference type="ARBA" id="ARBA00023034"/>
    </source>
</evidence>
<evidence type="ECO:0000256" key="9">
    <source>
        <dbReference type="ARBA" id="ARBA00023136"/>
    </source>
</evidence>
<keyword evidence="7 10" id="KW-1133">Transmembrane helix</keyword>
<gene>
    <name evidence="11" type="ORF">PBRASI_LOCUS4157</name>
</gene>
<keyword evidence="5 10" id="KW-0812">Transmembrane</keyword>
<dbReference type="InterPro" id="IPR002659">
    <property type="entry name" value="Glyco_trans_31"/>
</dbReference>
<comment type="caution">
    <text evidence="11">The sequence shown here is derived from an EMBL/GenBank/DDBJ whole genome shotgun (WGS) entry which is preliminary data.</text>
</comment>
<proteinExistence type="inferred from homology"/>
<accession>A0A9N9AIC0</accession>
<keyword evidence="12" id="KW-1185">Reference proteome</keyword>
<keyword evidence="8 10" id="KW-0333">Golgi apparatus</keyword>
<reference evidence="11" key="1">
    <citation type="submission" date="2021-06" db="EMBL/GenBank/DDBJ databases">
        <authorList>
            <person name="Kallberg Y."/>
            <person name="Tangrot J."/>
            <person name="Rosling A."/>
        </authorList>
    </citation>
    <scope>NUCLEOTIDE SEQUENCE</scope>
    <source>
        <strain evidence="11">BR232B</strain>
    </source>
</reference>
<keyword evidence="9 10" id="KW-0472">Membrane</keyword>
<evidence type="ECO:0000256" key="6">
    <source>
        <dbReference type="ARBA" id="ARBA00022968"/>
    </source>
</evidence>
<evidence type="ECO:0000256" key="3">
    <source>
        <dbReference type="ARBA" id="ARBA00022676"/>
    </source>
</evidence>
<organism evidence="11 12">
    <name type="scientific">Paraglomus brasilianum</name>
    <dbReference type="NCBI Taxonomy" id="144538"/>
    <lineage>
        <taxon>Eukaryota</taxon>
        <taxon>Fungi</taxon>
        <taxon>Fungi incertae sedis</taxon>
        <taxon>Mucoromycota</taxon>
        <taxon>Glomeromycotina</taxon>
        <taxon>Glomeromycetes</taxon>
        <taxon>Paraglomerales</taxon>
        <taxon>Paraglomeraceae</taxon>
        <taxon>Paraglomus</taxon>
    </lineage>
</organism>
<evidence type="ECO:0000256" key="10">
    <source>
        <dbReference type="RuleBase" id="RU363063"/>
    </source>
</evidence>
<dbReference type="PANTHER" id="PTHR11214">
    <property type="entry name" value="BETA-1,3-N-ACETYLGLUCOSAMINYLTRANSFERASE"/>
    <property type="match status" value="1"/>
</dbReference>
<evidence type="ECO:0000313" key="12">
    <source>
        <dbReference type="Proteomes" id="UP000789739"/>
    </source>
</evidence>
<dbReference type="AlphaFoldDB" id="A0A9N9AIC0"/>
<keyword evidence="3 10" id="KW-0328">Glycosyltransferase</keyword>
<dbReference type="GO" id="GO:0000139">
    <property type="term" value="C:Golgi membrane"/>
    <property type="evidence" value="ECO:0007669"/>
    <property type="project" value="UniProtKB-SubCell"/>
</dbReference>
<keyword evidence="4" id="KW-0808">Transferase</keyword>
<protein>
    <recommendedName>
        <fullName evidence="10">Hexosyltransferase</fullName>
        <ecNumber evidence="10">2.4.1.-</ecNumber>
    </recommendedName>
</protein>
<keyword evidence="6 10" id="KW-0735">Signal-anchor</keyword>
<feature type="transmembrane region" description="Helical" evidence="10">
    <location>
        <begin position="20"/>
        <end position="44"/>
    </location>
</feature>
<comment type="subcellular location">
    <subcellularLocation>
        <location evidence="1 10">Golgi apparatus membrane</location>
        <topology evidence="1 10">Single-pass type II membrane protein</topology>
    </subcellularLocation>
</comment>
<comment type="similarity">
    <text evidence="2 10">Belongs to the glycosyltransferase 31 family.</text>
</comment>
<name>A0A9N9AIC0_9GLOM</name>
<dbReference type="GO" id="GO:0016758">
    <property type="term" value="F:hexosyltransferase activity"/>
    <property type="evidence" value="ECO:0007669"/>
    <property type="project" value="InterPro"/>
</dbReference>
<evidence type="ECO:0000256" key="7">
    <source>
        <dbReference type="ARBA" id="ARBA00022989"/>
    </source>
</evidence>
<dbReference type="OrthoDB" id="2139606at2759"/>
<dbReference type="Pfam" id="PF01762">
    <property type="entry name" value="Galactosyl_T"/>
    <property type="match status" value="1"/>
</dbReference>
<evidence type="ECO:0000256" key="4">
    <source>
        <dbReference type="ARBA" id="ARBA00022679"/>
    </source>
</evidence>
<dbReference type="EMBL" id="CAJVPI010000414">
    <property type="protein sequence ID" value="CAG8531968.1"/>
    <property type="molecule type" value="Genomic_DNA"/>
</dbReference>
<sequence length="368" mass="42872">MISYSPQTHSILEYNKARGVAIRTFLFYALVTFVFIGMLCIAYNEYSLLDSNPQTIRQNCSSESLTLTINTTTTVSPIKQPVLSDTLDIPEIYKIPIPRKAHMPCQSYHEINGISFDQLWEYPPVSVFIGIFTIATKFERRQVIRDLYRAQQKTLIDDRVEYRFIMGKPDSPHLQLRLEIEQEAYGDLLILNITENLNKGKGHAYWKWAAKTFAGIPENKSLLIAKADDDVFIHFQNLALNLRPLAPEYLYYGHERKKKGGGWRTGLMFILSMDYIEWIGKTEIPKRFIKGPEDVRVWDWLRWGNLPKTTWVNEDCLLYQDPRSTEKRHSWLHKDYAGPQTIGMHGLKKSFMWDGVIDLFFGKNQFTD</sequence>
<dbReference type="PANTHER" id="PTHR11214:SF351">
    <property type="entry name" value="BETA-1,3-GALACTOSYLTRANSFERASE PVG3"/>
    <property type="match status" value="1"/>
</dbReference>
<evidence type="ECO:0000256" key="2">
    <source>
        <dbReference type="ARBA" id="ARBA00008661"/>
    </source>
</evidence>
<evidence type="ECO:0000256" key="5">
    <source>
        <dbReference type="ARBA" id="ARBA00022692"/>
    </source>
</evidence>
<dbReference type="Proteomes" id="UP000789739">
    <property type="component" value="Unassembled WGS sequence"/>
</dbReference>
<evidence type="ECO:0000313" key="11">
    <source>
        <dbReference type="EMBL" id="CAG8531968.1"/>
    </source>
</evidence>
<evidence type="ECO:0000256" key="1">
    <source>
        <dbReference type="ARBA" id="ARBA00004323"/>
    </source>
</evidence>
<dbReference type="EC" id="2.4.1.-" evidence="10"/>